<organism evidence="10 11">
    <name type="scientific">Sporothrix bragantina</name>
    <dbReference type="NCBI Taxonomy" id="671064"/>
    <lineage>
        <taxon>Eukaryota</taxon>
        <taxon>Fungi</taxon>
        <taxon>Dikarya</taxon>
        <taxon>Ascomycota</taxon>
        <taxon>Pezizomycotina</taxon>
        <taxon>Sordariomycetes</taxon>
        <taxon>Sordariomycetidae</taxon>
        <taxon>Ophiostomatales</taxon>
        <taxon>Ophiostomataceae</taxon>
        <taxon>Sporothrix</taxon>
    </lineage>
</organism>
<feature type="compositionally biased region" description="Low complexity" evidence="8">
    <location>
        <begin position="1"/>
        <end position="14"/>
    </location>
</feature>
<feature type="compositionally biased region" description="Acidic residues" evidence="8">
    <location>
        <begin position="587"/>
        <end position="597"/>
    </location>
</feature>
<dbReference type="GO" id="GO:0003887">
    <property type="term" value="F:DNA-directed DNA polymerase activity"/>
    <property type="evidence" value="ECO:0007669"/>
    <property type="project" value="UniProtKB-KW"/>
</dbReference>
<keyword evidence="4" id="KW-0235">DNA replication</keyword>
<evidence type="ECO:0000256" key="4">
    <source>
        <dbReference type="ARBA" id="ARBA00022705"/>
    </source>
</evidence>
<feature type="region of interest" description="Disordered" evidence="8">
    <location>
        <begin position="289"/>
        <end position="308"/>
    </location>
</feature>
<proteinExistence type="inferred from homology"/>
<evidence type="ECO:0000256" key="7">
    <source>
        <dbReference type="ARBA" id="ARBA00032930"/>
    </source>
</evidence>
<dbReference type="EMBL" id="CAWUHC010000007">
    <property type="protein sequence ID" value="CAK7211726.1"/>
    <property type="molecule type" value="Genomic_DNA"/>
</dbReference>
<keyword evidence="5" id="KW-0238">DNA-binding</keyword>
<feature type="region of interest" description="Disordered" evidence="8">
    <location>
        <begin position="568"/>
        <end position="620"/>
    </location>
</feature>
<evidence type="ECO:0000259" key="9">
    <source>
        <dbReference type="Pfam" id="PF04042"/>
    </source>
</evidence>
<protein>
    <recommendedName>
        <fullName evidence="3">DNA polymerase epsilon subunit B</fullName>
    </recommendedName>
    <alternativeName>
        <fullName evidence="7">DNA polymerase II subunit 2</fullName>
    </alternativeName>
</protein>
<feature type="domain" description="DNA polymerase alpha/delta/epsilon subunit B" evidence="9">
    <location>
        <begin position="624"/>
        <end position="917"/>
    </location>
</feature>
<name>A0ABP0AWT4_9PEZI</name>
<evidence type="ECO:0000313" key="11">
    <source>
        <dbReference type="Proteomes" id="UP001642406"/>
    </source>
</evidence>
<feature type="compositionally biased region" description="Acidic residues" evidence="8">
    <location>
        <begin position="295"/>
        <end position="308"/>
    </location>
</feature>
<evidence type="ECO:0000256" key="8">
    <source>
        <dbReference type="SAM" id="MobiDB-lite"/>
    </source>
</evidence>
<evidence type="ECO:0000313" key="10">
    <source>
        <dbReference type="EMBL" id="CAK7211726.1"/>
    </source>
</evidence>
<reference evidence="10 11" key="1">
    <citation type="submission" date="2024-01" db="EMBL/GenBank/DDBJ databases">
        <authorList>
            <person name="Allen C."/>
            <person name="Tagirdzhanova G."/>
        </authorList>
    </citation>
    <scope>NUCLEOTIDE SEQUENCE [LARGE SCALE GENOMIC DNA]</scope>
</reference>
<sequence length="958" mass="101340">MTADAVSSEAAAAAKLSPRKQRQSKPLADTFFGALGTGDAEGVTSTPSAAAALLSSQAPFSSSPAFATPLHPIRPFVPGEARSAAATVLATTVSAAAKPTILPTILPPATLRPLAFRTFTKKHSLTLKSSALQELATFIGRHCGSGWREEGLAERVLEETAKSWKNRNCGFIVDGASTELKEILKTLEGNMSGGRIVVGGASGNGAGNAKGSVGAGAAGANGGAAARLREGGNSNLLRGGIARQNSLLLDSTREADIANTRLGLRPSTSSLGGAGGMPLLTREDSQASMGMSGLDMDDNDGDDDDDDLLDPRRWLKVVGAFEQPRMVYNVAKKHFERETSKPSLLPSTTHKTALFRNRFNVIHQRLLRNEMFQSSAVAEARAVSGMQRTGSANAIAGATHRITPVANLLGRHGSHHMLLGMLVVLPTGSLSICDMTASITLDLSNAVAIPEDSAWFTPGMIVLVDGVYEEEEEAAGRGLNGATGVGGTIGGRFQAFFIGQPPSETRRDALGISGPDGMSGAGAGDHTIGGGFGWIDFMGVGSHRAVGARMRKLEQRFLLRQRHQHRLQKIRQRQQQRQQQQLLTDSQDNEDDGDEVDASQTQHDETQADENDDLEAPPPGRQRVVLLGELNLDQPRTLEALRKVLGVYAAEPEGSTPVAFVLTGNFVEHAVMARGGSGGSIEYKEYFDALASALADYPTLLQSSTFVFVPGDNDGWVSSFSGGAAVPLPRKPVPELFTSRVRRAFATANAEVVGASSNRVAGEAVWTTNPSRLSLFGPNHEIAVFRDDISSRLRRTAVRLTHTAAASAPEAPEVAEVEVAEVAAAASEDGTDGMDVDGAASASAPAVDAAVASATKNDIPYDIQTARKLVKTVLDQGFLAPFKQSLRPVHWDFAGALHLYPLPTALVLVDTTAPPFCVTYEGCHVMNPGSLLVAGRRGAARWIEYEVGRLGKLRECTF</sequence>
<dbReference type="Proteomes" id="UP001642406">
    <property type="component" value="Unassembled WGS sequence"/>
</dbReference>
<gene>
    <name evidence="10" type="primary">DPB2</name>
    <name evidence="10" type="ORF">SBRCBS47491_001213</name>
</gene>
<evidence type="ECO:0000256" key="1">
    <source>
        <dbReference type="ARBA" id="ARBA00004123"/>
    </source>
</evidence>
<feature type="region of interest" description="Disordered" evidence="8">
    <location>
        <begin position="1"/>
        <end position="28"/>
    </location>
</feature>
<keyword evidence="10" id="KW-0239">DNA-directed DNA polymerase</keyword>
<comment type="similarity">
    <text evidence="2">Belongs to the DNA polymerase epsilon subunit B family.</text>
</comment>
<feature type="region of interest" description="Disordered" evidence="8">
    <location>
        <begin position="260"/>
        <end position="281"/>
    </location>
</feature>
<keyword evidence="10" id="KW-0808">Transferase</keyword>
<evidence type="ECO:0000256" key="5">
    <source>
        <dbReference type="ARBA" id="ARBA00023125"/>
    </source>
</evidence>
<evidence type="ECO:0000256" key="6">
    <source>
        <dbReference type="ARBA" id="ARBA00023242"/>
    </source>
</evidence>
<dbReference type="InterPro" id="IPR007185">
    <property type="entry name" value="DNA_pol_a/d/e_bsu"/>
</dbReference>
<comment type="subcellular location">
    <subcellularLocation>
        <location evidence="1">Nucleus</location>
    </subcellularLocation>
</comment>
<dbReference type="InterPro" id="IPR016266">
    <property type="entry name" value="POLE2"/>
</dbReference>
<evidence type="ECO:0000256" key="2">
    <source>
        <dbReference type="ARBA" id="ARBA00009560"/>
    </source>
</evidence>
<dbReference type="PANTHER" id="PTHR12708">
    <property type="entry name" value="DNA POLYMERASE EPSILON SUBUNIT B"/>
    <property type="match status" value="1"/>
</dbReference>
<keyword evidence="6" id="KW-0539">Nucleus</keyword>
<dbReference type="Pfam" id="PF04042">
    <property type="entry name" value="DNA_pol_E_B"/>
    <property type="match status" value="1"/>
</dbReference>
<evidence type="ECO:0000256" key="3">
    <source>
        <dbReference type="ARBA" id="ARBA00016011"/>
    </source>
</evidence>
<comment type="caution">
    <text evidence="10">The sequence shown here is derived from an EMBL/GenBank/DDBJ whole genome shotgun (WGS) entry which is preliminary data.</text>
</comment>
<keyword evidence="10" id="KW-0548">Nucleotidyltransferase</keyword>
<dbReference type="PANTHER" id="PTHR12708:SF0">
    <property type="entry name" value="DNA POLYMERASE EPSILON SUBUNIT 2"/>
    <property type="match status" value="1"/>
</dbReference>
<accession>A0ABP0AWT4</accession>
<keyword evidence="11" id="KW-1185">Reference proteome</keyword>